<keyword evidence="3 6" id="KW-0812">Transmembrane</keyword>
<evidence type="ECO:0000259" key="7">
    <source>
        <dbReference type="Pfam" id="PF02683"/>
    </source>
</evidence>
<dbReference type="AlphaFoldDB" id="A0A383RCW0"/>
<dbReference type="Pfam" id="PF02683">
    <property type="entry name" value="DsbD_TM"/>
    <property type="match status" value="1"/>
</dbReference>
<feature type="transmembrane region" description="Helical" evidence="6">
    <location>
        <begin position="166"/>
        <end position="186"/>
    </location>
</feature>
<comment type="similarity">
    <text evidence="2">Belongs to the DsbD family.</text>
</comment>
<accession>A0A383RCW0</accession>
<dbReference type="Proteomes" id="UP000304148">
    <property type="component" value="Chromosome"/>
</dbReference>
<dbReference type="PANTHER" id="PTHR31272:SF4">
    <property type="entry name" value="CYTOCHROME C-TYPE BIOGENESIS PROTEIN HI_1454-RELATED"/>
    <property type="match status" value="1"/>
</dbReference>
<name>A0A383RCW0_PAEAL</name>
<evidence type="ECO:0000313" key="9">
    <source>
        <dbReference type="Proteomes" id="UP000304148"/>
    </source>
</evidence>
<feature type="transmembrane region" description="Helical" evidence="6">
    <location>
        <begin position="198"/>
        <end position="216"/>
    </location>
</feature>
<proteinExistence type="inferred from homology"/>
<feature type="transmembrane region" description="Helical" evidence="6">
    <location>
        <begin position="129"/>
        <end position="154"/>
    </location>
</feature>
<feature type="transmembrane region" description="Helical" evidence="6">
    <location>
        <begin position="6"/>
        <end position="38"/>
    </location>
</feature>
<keyword evidence="4 6" id="KW-1133">Transmembrane helix</keyword>
<evidence type="ECO:0000256" key="2">
    <source>
        <dbReference type="ARBA" id="ARBA00006143"/>
    </source>
</evidence>
<evidence type="ECO:0000256" key="3">
    <source>
        <dbReference type="ARBA" id="ARBA00022692"/>
    </source>
</evidence>
<dbReference type="InterPro" id="IPR051790">
    <property type="entry name" value="Cytochrome_c-biogenesis_DsbD"/>
</dbReference>
<dbReference type="PANTHER" id="PTHR31272">
    <property type="entry name" value="CYTOCHROME C-TYPE BIOGENESIS PROTEIN HI_1454-RELATED"/>
    <property type="match status" value="1"/>
</dbReference>
<evidence type="ECO:0000313" key="8">
    <source>
        <dbReference type="EMBL" id="SYX84810.1"/>
    </source>
</evidence>
<evidence type="ECO:0000256" key="5">
    <source>
        <dbReference type="ARBA" id="ARBA00023136"/>
    </source>
</evidence>
<feature type="transmembrane region" description="Helical" evidence="6">
    <location>
        <begin position="59"/>
        <end position="83"/>
    </location>
</feature>
<comment type="subcellular location">
    <subcellularLocation>
        <location evidence="1">Membrane</location>
        <topology evidence="1">Multi-pass membrane protein</topology>
    </subcellularLocation>
</comment>
<organism evidence="8 9">
    <name type="scientific">Paenibacillus alvei</name>
    <name type="common">Bacillus alvei</name>
    <dbReference type="NCBI Taxonomy" id="44250"/>
    <lineage>
        <taxon>Bacteria</taxon>
        <taxon>Bacillati</taxon>
        <taxon>Bacillota</taxon>
        <taxon>Bacilli</taxon>
        <taxon>Bacillales</taxon>
        <taxon>Paenibacillaceae</taxon>
        <taxon>Paenibacillus</taxon>
    </lineage>
</organism>
<evidence type="ECO:0000256" key="1">
    <source>
        <dbReference type="ARBA" id="ARBA00004141"/>
    </source>
</evidence>
<dbReference type="GO" id="GO:0017004">
    <property type="term" value="P:cytochrome complex assembly"/>
    <property type="evidence" value="ECO:0007669"/>
    <property type="project" value="InterPro"/>
</dbReference>
<dbReference type="RefSeq" id="WP_138186619.1">
    <property type="nucleotide sequence ID" value="NZ_LS992241.1"/>
</dbReference>
<feature type="transmembrane region" description="Helical" evidence="6">
    <location>
        <begin position="89"/>
        <end position="109"/>
    </location>
</feature>
<keyword evidence="5 6" id="KW-0472">Membrane</keyword>
<reference evidence="9" key="1">
    <citation type="submission" date="2018-08" db="EMBL/GenBank/DDBJ databases">
        <authorList>
            <person name="Chevrot R."/>
        </authorList>
    </citation>
    <scope>NUCLEOTIDE SEQUENCE [LARGE SCALE GENOMIC DNA]</scope>
</reference>
<dbReference type="EMBL" id="LS992241">
    <property type="protein sequence ID" value="SYX84810.1"/>
    <property type="molecule type" value="Genomic_DNA"/>
</dbReference>
<gene>
    <name evidence="8" type="primary">ccdA</name>
    <name evidence="8" type="ORF">PBLR_13232</name>
</gene>
<evidence type="ECO:0000256" key="6">
    <source>
        <dbReference type="SAM" id="Phobius"/>
    </source>
</evidence>
<evidence type="ECO:0000256" key="4">
    <source>
        <dbReference type="ARBA" id="ARBA00022989"/>
    </source>
</evidence>
<sequence>MGHITVWIAFWAGFVSFISPCCLPLYPSYISIITGMSVSQLKDKQNKREVRWRTMTHTLFFILGISVVFYTLGLGATLLGSYLAEYRDLIRQISAIFILIMGLVLIGVFKPQLLMKERKLDFGQKSGYFGSFLFGMGFSAGWSPCIGPILTAIISLSASEPSTGMLMITAYCIGFGLPFFILSFFIGSTRWLTKYSGVMMKVGGAIMIVMGILLFTDHLSQLNVWLQQITPEWMRRLT</sequence>
<dbReference type="InterPro" id="IPR003834">
    <property type="entry name" value="Cyt_c_assmbl_TM_dom"/>
</dbReference>
<dbReference type="GO" id="GO:0016020">
    <property type="term" value="C:membrane"/>
    <property type="evidence" value="ECO:0007669"/>
    <property type="project" value="UniProtKB-SubCell"/>
</dbReference>
<protein>
    <submittedName>
        <fullName evidence="8">Cytochrome c-type biogenesis protein CcdA</fullName>
    </submittedName>
</protein>
<feature type="domain" description="Cytochrome C biogenesis protein transmembrane" evidence="7">
    <location>
        <begin position="5"/>
        <end position="214"/>
    </location>
</feature>